<proteinExistence type="predicted"/>
<dbReference type="Gene3D" id="2.60.40.10">
    <property type="entry name" value="Immunoglobulins"/>
    <property type="match status" value="9"/>
</dbReference>
<dbReference type="GO" id="GO:0043236">
    <property type="term" value="F:laminin binding"/>
    <property type="evidence" value="ECO:0007669"/>
    <property type="project" value="TreeGrafter"/>
</dbReference>
<sequence length="863" mass="95335">MIDGQPLPLWLSFDSPTRNFIGIPTNDDIGTIQIKITATDESSERISDIFMITINNENDVPTLVNEIPDQTVDEDIAFDFTFSEDTFNDVDTNDILSYSAELENGNPLPSWLTFISSKRNFNGTPANDDVGIITIKVTAMDGASATVSDIFSLTVANVNDPPTLEKPFPDQTVTEGVEFHITIPEDTFNDVDANDSLTYTATLHGIPLDMFDPSTRTLNSTGFYESIGSFTIVVIATDQSYSSAQDDFVLTVAHKNNPPLVLYEIPDQSINQDESFTFTFENTVFIDFDANDSLTYTATLEDDQSLPSWLDFMQSARTFSGTPSNNDVGTISIKVTAFDTSYSSVHQVFDLTVNDINDAPILVNEIPDQNGIENSYFSFTLDENSFRDMDTDDYLLYTAELENGNPLPSWLNVDVITGTFSGTPRNADIGIINVKVTAKDRFFASVSDVFTITIKNENHPPKIANNISDQITDEDETFHFTFDENTFYDTDPNDTLSYTALLANGHMLPAWLTFNSSTRTFSGVPTNDDVGSMTIKVIASDMAMASVNDFFMIIINNINDAPIVANPIPDKVAYEDRAFDFTIDDETFKDVDTSDALSYSAVLEDGSALPSWLNFSETTKTFNGLPTNDHVGILNVKVFATDRSSETVFDVFKLTVNNENNRPTLVKELPDQNVNEDSALNFTFSGDSFQDIDTNDILSYNAELENGNELPSWLNFNPDTRHFNGTPTNDDVGTITVIVTAIDNAYSTVSDSFMITVNNTNDAPTLASEISDQSVDENSSFDFTFDENIFTEVDLNDVLLYSASLDDGNALPSWLSFDKATRNFKGTPGNDDVGSINIKVIATDTFSESAFDVFMLTVNNVNN</sequence>
<feature type="domain" description="Dystroglycan-type cadherin-like" evidence="1">
    <location>
        <begin position="260"/>
        <end position="360"/>
    </location>
</feature>
<dbReference type="EMBL" id="ATBP01001140">
    <property type="protein sequence ID" value="ETR67966.1"/>
    <property type="molecule type" value="Genomic_DNA"/>
</dbReference>
<feature type="domain" description="Dystroglycan-type cadherin-like" evidence="1">
    <location>
        <begin position="563"/>
        <end position="663"/>
    </location>
</feature>
<dbReference type="PANTHER" id="PTHR21559">
    <property type="entry name" value="DYSTROGLYCAN-RELATED"/>
    <property type="match status" value="1"/>
</dbReference>
<feature type="domain" description="Dystroglycan-type cadherin-like" evidence="1">
    <location>
        <begin position="765"/>
        <end position="863"/>
    </location>
</feature>
<comment type="caution">
    <text evidence="2">The sequence shown here is derived from an EMBL/GenBank/DDBJ whole genome shotgun (WGS) entry which is preliminary data.</text>
</comment>
<evidence type="ECO:0000259" key="1">
    <source>
        <dbReference type="SMART" id="SM00736"/>
    </source>
</evidence>
<feature type="domain" description="Dystroglycan-type cadherin-like" evidence="1">
    <location>
        <begin position="462"/>
        <end position="562"/>
    </location>
</feature>
<name>A0A1V1NZL6_9BACT</name>
<dbReference type="GO" id="GO:0005509">
    <property type="term" value="F:calcium ion binding"/>
    <property type="evidence" value="ECO:0007669"/>
    <property type="project" value="InterPro"/>
</dbReference>
<gene>
    <name evidence="2" type="ORF">OMM_11022</name>
</gene>
<feature type="domain" description="Dystroglycan-type cadherin-like" evidence="1">
    <location>
        <begin position="62"/>
        <end position="162"/>
    </location>
</feature>
<dbReference type="Pfam" id="PF05345">
    <property type="entry name" value="He_PIG"/>
    <property type="match status" value="9"/>
</dbReference>
<dbReference type="AlphaFoldDB" id="A0A1V1NZL6"/>
<dbReference type="GO" id="GO:0016011">
    <property type="term" value="C:dystroglycan complex"/>
    <property type="evidence" value="ECO:0007669"/>
    <property type="project" value="TreeGrafter"/>
</dbReference>
<dbReference type="SMART" id="SM00736">
    <property type="entry name" value="CADG"/>
    <property type="match status" value="9"/>
</dbReference>
<protein>
    <recommendedName>
        <fullName evidence="1">Dystroglycan-type cadherin-like domain-containing protein</fullName>
    </recommendedName>
</protein>
<dbReference type="InterPro" id="IPR015919">
    <property type="entry name" value="Cadherin-like_sf"/>
</dbReference>
<dbReference type="InterPro" id="IPR013783">
    <property type="entry name" value="Ig-like_fold"/>
</dbReference>
<dbReference type="Proteomes" id="UP000189670">
    <property type="component" value="Unassembled WGS sequence"/>
</dbReference>
<organism evidence="2 3">
    <name type="scientific">Candidatus Magnetoglobus multicellularis str. Araruama</name>
    <dbReference type="NCBI Taxonomy" id="890399"/>
    <lineage>
        <taxon>Bacteria</taxon>
        <taxon>Pseudomonadati</taxon>
        <taxon>Thermodesulfobacteriota</taxon>
        <taxon>Desulfobacteria</taxon>
        <taxon>Desulfobacterales</taxon>
        <taxon>Desulfobacteraceae</taxon>
        <taxon>Candidatus Magnetoglobus</taxon>
    </lineage>
</organism>
<dbReference type="InterPro" id="IPR006644">
    <property type="entry name" value="Cadg"/>
</dbReference>
<evidence type="ECO:0000313" key="3">
    <source>
        <dbReference type="Proteomes" id="UP000189670"/>
    </source>
</evidence>
<feature type="domain" description="Dystroglycan-type cadherin-like" evidence="1">
    <location>
        <begin position="163"/>
        <end position="259"/>
    </location>
</feature>
<accession>A0A1V1NZL6</accession>
<feature type="domain" description="Dystroglycan-type cadherin-like" evidence="1">
    <location>
        <begin position="664"/>
        <end position="764"/>
    </location>
</feature>
<feature type="non-terminal residue" evidence="2">
    <location>
        <position position="863"/>
    </location>
</feature>
<dbReference type="PANTHER" id="PTHR21559:SF21">
    <property type="entry name" value="DYSTROGLYCAN 1"/>
    <property type="match status" value="1"/>
</dbReference>
<reference evidence="3" key="1">
    <citation type="submission" date="2012-11" db="EMBL/GenBank/DDBJ databases">
        <authorList>
            <person name="Lucero-Rivera Y.E."/>
            <person name="Tovar-Ramirez D."/>
        </authorList>
    </citation>
    <scope>NUCLEOTIDE SEQUENCE [LARGE SCALE GENOMIC DNA]</scope>
    <source>
        <strain evidence="3">Araruama</strain>
    </source>
</reference>
<evidence type="ECO:0000313" key="2">
    <source>
        <dbReference type="EMBL" id="ETR67966.1"/>
    </source>
</evidence>
<dbReference type="SUPFAM" id="SSF49313">
    <property type="entry name" value="Cadherin-like"/>
    <property type="match status" value="9"/>
</dbReference>
<feature type="domain" description="Dystroglycan-type cadherin-like" evidence="1">
    <location>
        <begin position="2"/>
        <end position="61"/>
    </location>
</feature>
<feature type="domain" description="Dystroglycan-type cadherin-like" evidence="1">
    <location>
        <begin position="361"/>
        <end position="461"/>
    </location>
</feature>